<dbReference type="CDD" id="cd00081">
    <property type="entry name" value="Hint"/>
    <property type="match status" value="1"/>
</dbReference>
<accession>H5XNX7</accession>
<dbReference type="eggNOG" id="COG3209">
    <property type="taxonomic scope" value="Bacteria"/>
</dbReference>
<dbReference type="EMBL" id="CM001440">
    <property type="protein sequence ID" value="EHR63226.1"/>
    <property type="molecule type" value="Genomic_DNA"/>
</dbReference>
<dbReference type="STRING" id="882082.SaccyDRAFT_4416"/>
<proteinExistence type="predicted"/>
<dbReference type="eggNOG" id="COG1372">
    <property type="taxonomic scope" value="Bacteria"/>
</dbReference>
<organism evidence="2 3">
    <name type="scientific">Saccharomonospora cyanea NA-134</name>
    <dbReference type="NCBI Taxonomy" id="882082"/>
    <lineage>
        <taxon>Bacteria</taxon>
        <taxon>Bacillati</taxon>
        <taxon>Actinomycetota</taxon>
        <taxon>Actinomycetes</taxon>
        <taxon>Pseudonocardiales</taxon>
        <taxon>Pseudonocardiaceae</taxon>
        <taxon>Saccharomonospora</taxon>
    </lineage>
</organism>
<dbReference type="HOGENOM" id="CLU_854971_0_0_11"/>
<dbReference type="AlphaFoldDB" id="H5XNX7"/>
<evidence type="ECO:0000313" key="3">
    <source>
        <dbReference type="Proteomes" id="UP000002791"/>
    </source>
</evidence>
<keyword evidence="3" id="KW-1185">Reference proteome</keyword>
<reference evidence="2 3" key="1">
    <citation type="submission" date="2011-11" db="EMBL/GenBank/DDBJ databases">
        <title>The Noncontiguous Finished sequence of Saccharomonospora cyanea NA-134.</title>
        <authorList>
            <consortium name="US DOE Joint Genome Institute"/>
            <person name="Lucas S."/>
            <person name="Han J."/>
            <person name="Lapidus A."/>
            <person name="Cheng J.-F."/>
            <person name="Goodwin L."/>
            <person name="Pitluck S."/>
            <person name="Peters L."/>
            <person name="Ovchinnikova G."/>
            <person name="Lu M."/>
            <person name="Detter J.C."/>
            <person name="Han C."/>
            <person name="Tapia R."/>
            <person name="Land M."/>
            <person name="Hauser L."/>
            <person name="Kyrpides N."/>
            <person name="Ivanova N."/>
            <person name="Pagani I."/>
            <person name="Brambilla E.-M."/>
            <person name="Klenk H.-P."/>
            <person name="Woyke T."/>
        </authorList>
    </citation>
    <scope>NUCLEOTIDE SEQUENCE [LARGE SCALE GENOMIC DNA]</scope>
    <source>
        <strain evidence="2 3">NA-134</strain>
    </source>
</reference>
<evidence type="ECO:0000259" key="1">
    <source>
        <dbReference type="SMART" id="SM00306"/>
    </source>
</evidence>
<dbReference type="Gene3D" id="2.170.16.10">
    <property type="entry name" value="Hedgehog/Intein (Hint) domain"/>
    <property type="match status" value="1"/>
</dbReference>
<feature type="domain" description="Hint" evidence="1">
    <location>
        <begin position="60"/>
        <end position="180"/>
    </location>
</feature>
<dbReference type="Proteomes" id="UP000002791">
    <property type="component" value="Chromosome"/>
</dbReference>
<dbReference type="SUPFAM" id="SSF51294">
    <property type="entry name" value="Hedgehog/intein (Hint) domain"/>
    <property type="match status" value="1"/>
</dbReference>
<dbReference type="Pfam" id="PF07591">
    <property type="entry name" value="PT-HINT"/>
    <property type="match status" value="1"/>
</dbReference>
<sequence>MSAIIGAIPISKLRYAGKIVGAVRDAFRWQDRVEAARRSFPKLTAAIEKGINKLRRSPGCNSFALGTRVLLADGSTKPIEEVELGDRVVATDPETGESGPQKVVATIVGHGEKELVEVTVDVDGEAGDAVETITATAEHPFWVDDPGRLLQPALDGPWGEGPGWYDAEDLDPGDQLRTPTGDKVRVVDLRGYTATTTVHNLTINGVHTYYVVAGDTTVLAHNAKCDPWNSVRKYDDDGHPLDGTLIPTDDALDAAEKWVGPGYKESVPGSGRYVSKDGSRVVRMGEADITGQHGDGPHMNFARLAPNPRNPGKMMVVENRHVYLG</sequence>
<name>H5XNX7_9PSEU</name>
<dbReference type="RefSeq" id="WP_005459420.1">
    <property type="nucleotide sequence ID" value="NZ_CM001440.1"/>
</dbReference>
<gene>
    <name evidence="2" type="ORF">SaccyDRAFT_4416</name>
</gene>
<dbReference type="InterPro" id="IPR036844">
    <property type="entry name" value="Hint_dom_sf"/>
</dbReference>
<dbReference type="SMART" id="SM00306">
    <property type="entry name" value="HintN"/>
    <property type="match status" value="1"/>
</dbReference>
<protein>
    <recommendedName>
        <fullName evidence="1">Hint domain-containing protein</fullName>
    </recommendedName>
</protein>
<evidence type="ECO:0000313" key="2">
    <source>
        <dbReference type="EMBL" id="EHR63226.1"/>
    </source>
</evidence>
<dbReference type="InterPro" id="IPR003587">
    <property type="entry name" value="Hint_dom_N"/>
</dbReference>